<gene>
    <name evidence="8" type="primary">KATNAL2</name>
    <name evidence="11" type="ORF">WJX72_010220</name>
</gene>
<keyword evidence="7 8" id="KW-0413">Isomerase</keyword>
<dbReference type="GO" id="GO:0008568">
    <property type="term" value="F:microtubule severing ATPase activity"/>
    <property type="evidence" value="ECO:0007669"/>
    <property type="project" value="UniProtKB-EC"/>
</dbReference>
<dbReference type="GO" id="GO:0051013">
    <property type="term" value="P:microtubule severing"/>
    <property type="evidence" value="ECO:0007669"/>
    <property type="project" value="UniProtKB-UniRule"/>
</dbReference>
<comment type="catalytic activity">
    <reaction evidence="8">
        <text>n ATP + n H2O + a microtubule = n ADP + n phosphate + (n+1) alpha/beta tubulin heterodimers.</text>
        <dbReference type="EC" id="5.6.1.1"/>
    </reaction>
</comment>
<evidence type="ECO:0000256" key="2">
    <source>
        <dbReference type="ARBA" id="ARBA00022490"/>
    </source>
</evidence>
<dbReference type="GO" id="GO:0005524">
    <property type="term" value="F:ATP binding"/>
    <property type="evidence" value="ECO:0007669"/>
    <property type="project" value="UniProtKB-KW"/>
</dbReference>
<dbReference type="InterPro" id="IPR006594">
    <property type="entry name" value="LisH"/>
</dbReference>
<feature type="binding site" evidence="8">
    <location>
        <begin position="294"/>
        <end position="301"/>
    </location>
    <ligand>
        <name>ATP</name>
        <dbReference type="ChEBI" id="CHEBI:30616"/>
    </ligand>
</feature>
<dbReference type="InterPro" id="IPR027497">
    <property type="entry name" value="Katanin_p60_AL2"/>
</dbReference>
<evidence type="ECO:0000256" key="3">
    <source>
        <dbReference type="ARBA" id="ARBA00022701"/>
    </source>
</evidence>
<evidence type="ECO:0000256" key="4">
    <source>
        <dbReference type="ARBA" id="ARBA00022741"/>
    </source>
</evidence>
<keyword evidence="6 8" id="KW-0206">Cytoskeleton</keyword>
<dbReference type="Gene3D" id="3.40.50.300">
    <property type="entry name" value="P-loop containing nucleotide triphosphate hydrolases"/>
    <property type="match status" value="1"/>
</dbReference>
<dbReference type="EC" id="5.6.1.1" evidence="8"/>
<keyword evidence="12" id="KW-1185">Reference proteome</keyword>
<feature type="compositionally biased region" description="Basic and acidic residues" evidence="9">
    <location>
        <begin position="129"/>
        <end position="149"/>
    </location>
</feature>
<dbReference type="InterPro" id="IPR027417">
    <property type="entry name" value="P-loop_NTPase"/>
</dbReference>
<dbReference type="SMART" id="SM00382">
    <property type="entry name" value="AAA"/>
    <property type="match status" value="1"/>
</dbReference>
<feature type="compositionally biased region" description="Polar residues" evidence="9">
    <location>
        <begin position="107"/>
        <end position="117"/>
    </location>
</feature>
<comment type="function">
    <text evidence="8">Severs microtubules in vitro in an ATP-dependent manner. This activity may promote rapid reorganization of cellular microtubule arrays.</text>
</comment>
<evidence type="ECO:0000256" key="9">
    <source>
        <dbReference type="SAM" id="MobiDB-lite"/>
    </source>
</evidence>
<dbReference type="PROSITE" id="PS00674">
    <property type="entry name" value="AAA"/>
    <property type="match status" value="1"/>
</dbReference>
<feature type="region of interest" description="Disordered" evidence="9">
    <location>
        <begin position="184"/>
        <end position="212"/>
    </location>
</feature>
<evidence type="ECO:0000313" key="11">
    <source>
        <dbReference type="EMBL" id="KAK9830191.1"/>
    </source>
</evidence>
<dbReference type="SMART" id="SM00667">
    <property type="entry name" value="LisH"/>
    <property type="match status" value="1"/>
</dbReference>
<evidence type="ECO:0000256" key="8">
    <source>
        <dbReference type="HAMAP-Rule" id="MF_03025"/>
    </source>
</evidence>
<evidence type="ECO:0000256" key="7">
    <source>
        <dbReference type="ARBA" id="ARBA00023235"/>
    </source>
</evidence>
<name>A0AAW1R8S4_9CHLO</name>
<dbReference type="HAMAP" id="MF_03025">
    <property type="entry name" value="Katanin_p60_AL2"/>
    <property type="match status" value="1"/>
</dbReference>
<dbReference type="InterPro" id="IPR041569">
    <property type="entry name" value="AAA_lid_3"/>
</dbReference>
<keyword evidence="5 8" id="KW-0067">ATP-binding</keyword>
<comment type="caution">
    <text evidence="11">The sequence shown here is derived from an EMBL/GenBank/DDBJ whole genome shotgun (WGS) entry which is preliminary data.</text>
</comment>
<dbReference type="CDD" id="cd19509">
    <property type="entry name" value="RecA-like_VPS4-like"/>
    <property type="match status" value="1"/>
</dbReference>
<dbReference type="GO" id="GO:0005737">
    <property type="term" value="C:cytoplasm"/>
    <property type="evidence" value="ECO:0007669"/>
    <property type="project" value="UniProtKB-SubCell"/>
</dbReference>
<evidence type="ECO:0000313" key="12">
    <source>
        <dbReference type="Proteomes" id="UP001489004"/>
    </source>
</evidence>
<accession>A0AAW1R8S4</accession>
<dbReference type="FunFam" id="3.40.50.300:FF:000159">
    <property type="entry name" value="Katanin p60 ATPase-containing subunit A1"/>
    <property type="match status" value="1"/>
</dbReference>
<organism evidence="11 12">
    <name type="scientific">[Myrmecia] bisecta</name>
    <dbReference type="NCBI Taxonomy" id="41462"/>
    <lineage>
        <taxon>Eukaryota</taxon>
        <taxon>Viridiplantae</taxon>
        <taxon>Chlorophyta</taxon>
        <taxon>core chlorophytes</taxon>
        <taxon>Trebouxiophyceae</taxon>
        <taxon>Trebouxiales</taxon>
        <taxon>Trebouxiaceae</taxon>
        <taxon>Myrmecia</taxon>
    </lineage>
</organism>
<dbReference type="SUPFAM" id="SSF52540">
    <property type="entry name" value="P-loop containing nucleoside triphosphate hydrolases"/>
    <property type="match status" value="1"/>
</dbReference>
<dbReference type="GO" id="GO:0005874">
    <property type="term" value="C:microtubule"/>
    <property type="evidence" value="ECO:0007669"/>
    <property type="project" value="UniProtKB-KW"/>
</dbReference>
<protein>
    <recommendedName>
        <fullName evidence="8">Katanin p60 ATPase-containing subunit A-like 2</fullName>
        <shortName evidence="8">Katanin p60 subunit A-like 2</shortName>
        <ecNumber evidence="8">5.6.1.1</ecNumber>
    </recommendedName>
    <alternativeName>
        <fullName evidence="8">p60 katanin-like 2</fullName>
    </alternativeName>
</protein>
<dbReference type="PANTHER" id="PTHR23074:SF78">
    <property type="entry name" value="KATANIN P60 ATPASE-CONTAINING SUBUNIT A-LIKE 2"/>
    <property type="match status" value="1"/>
</dbReference>
<keyword evidence="2 8" id="KW-0963">Cytoplasm</keyword>
<keyword evidence="3 8" id="KW-0493">Microtubule</keyword>
<dbReference type="PROSITE" id="PS50896">
    <property type="entry name" value="LISH"/>
    <property type="match status" value="1"/>
</dbReference>
<comment type="similarity">
    <text evidence="8">Belongs to the AAA ATPase family. Katanin p60 subunit A1 subfamily. A-like 2 sub-subfamily.</text>
</comment>
<keyword evidence="4 8" id="KW-0547">Nucleotide-binding</keyword>
<dbReference type="InterPro" id="IPR003959">
    <property type="entry name" value="ATPase_AAA_core"/>
</dbReference>
<feature type="region of interest" description="Disordered" evidence="9">
    <location>
        <begin position="107"/>
        <end position="156"/>
    </location>
</feature>
<evidence type="ECO:0000259" key="10">
    <source>
        <dbReference type="SMART" id="SM00382"/>
    </source>
</evidence>
<dbReference type="Pfam" id="PF00004">
    <property type="entry name" value="AAA"/>
    <property type="match status" value="1"/>
</dbReference>
<dbReference type="AlphaFoldDB" id="A0AAW1R8S4"/>
<comment type="subcellular location">
    <subcellularLocation>
        <location evidence="1 8">Cytoplasm</location>
        <location evidence="1 8">Cytoskeleton</location>
        <location evidence="1 8">Spindle pole</location>
    </subcellularLocation>
    <subcellularLocation>
        <location evidence="8">Cytoplasm</location>
        <location evidence="8">Cytoskeleton</location>
    </subcellularLocation>
    <subcellularLocation>
        <location evidence="8">Cytoplasm</location>
    </subcellularLocation>
    <subcellularLocation>
        <location evidence="8">Cytoplasm</location>
        <location evidence="8">Cytoskeleton</location>
        <location evidence="8">Spindle</location>
    </subcellularLocation>
    <text evidence="8">Localizes within the cytoplasm, partially overlapping with microtubules in interphase and to the mitotic spindle and spindle poles during mitosis.</text>
</comment>
<dbReference type="Gene3D" id="1.10.8.60">
    <property type="match status" value="1"/>
</dbReference>
<feature type="domain" description="AAA+ ATPase" evidence="10">
    <location>
        <begin position="286"/>
        <end position="422"/>
    </location>
</feature>
<dbReference type="GO" id="GO:0000922">
    <property type="term" value="C:spindle pole"/>
    <property type="evidence" value="ECO:0007669"/>
    <property type="project" value="UniProtKB-SubCell"/>
</dbReference>
<evidence type="ECO:0000256" key="6">
    <source>
        <dbReference type="ARBA" id="ARBA00023212"/>
    </source>
</evidence>
<dbReference type="GO" id="GO:0008017">
    <property type="term" value="F:microtubule binding"/>
    <property type="evidence" value="ECO:0007669"/>
    <property type="project" value="UniProtKB-UniRule"/>
</dbReference>
<dbReference type="InterPro" id="IPR050304">
    <property type="entry name" value="MT-severing_AAA_ATPase"/>
</dbReference>
<sequence>MSVLQAIKSQNQARELEDRRLQLRRRNLLVLILRHLCDQGYVQALEKLCTEANLSLAKVDAADNIDLLTIMQEYEDFYEFKFGRRPKLVRSVGAEEVMAPSVKTVLGQRNASESSTRPPGKPVSGAMAARERREKAAAGQLDRKSEAAARRKAAMDSVKLPPEVGAQRVAGVTVSSEGRAAACHDAMSVSGRPLSSTTASTAGVPDGQDGAEQAGLLHGRLLKPLPDLGSSELRELGAAIMRDIIQQSPAVRWQDVAGLQEAKRLLQEAVVLPLKYPQLFTGILAPWKGVLLYGPPGTGKTLLARAVASECQTTFFNISASTIVSKYRGDSEKLVRVLFDLARYHEPSTIFLDECDAVMGARGEGGEHEASRRMKTELLTQMDGLQQSGARIFVLAATNLPWQLDAALLRRLEKRIFVPLPECTARQQMLEVLLGARCQPAISLADLAEGTAGFSGCDVACLAKEAAMRPLRRLMAQLEVVPPSSTAEPSVDQISQTDLQAALEATKPTAHVHKSKYEQFTSQYGQPGA</sequence>
<evidence type="ECO:0000256" key="5">
    <source>
        <dbReference type="ARBA" id="ARBA00022840"/>
    </source>
</evidence>
<dbReference type="Pfam" id="PF17862">
    <property type="entry name" value="AAA_lid_3"/>
    <property type="match status" value="1"/>
</dbReference>
<reference evidence="11 12" key="1">
    <citation type="journal article" date="2024" name="Nat. Commun.">
        <title>Phylogenomics reveals the evolutionary origins of lichenization in chlorophyte algae.</title>
        <authorList>
            <person name="Puginier C."/>
            <person name="Libourel C."/>
            <person name="Otte J."/>
            <person name="Skaloud P."/>
            <person name="Haon M."/>
            <person name="Grisel S."/>
            <person name="Petersen M."/>
            <person name="Berrin J.G."/>
            <person name="Delaux P.M."/>
            <person name="Dal Grande F."/>
            <person name="Keller J."/>
        </authorList>
    </citation>
    <scope>NUCLEOTIDE SEQUENCE [LARGE SCALE GENOMIC DNA]</scope>
    <source>
        <strain evidence="11 12">SAG 2043</strain>
    </source>
</reference>
<dbReference type="Proteomes" id="UP001489004">
    <property type="component" value="Unassembled WGS sequence"/>
</dbReference>
<proteinExistence type="inferred from homology"/>
<dbReference type="InterPro" id="IPR003593">
    <property type="entry name" value="AAA+_ATPase"/>
</dbReference>
<evidence type="ECO:0000256" key="1">
    <source>
        <dbReference type="ARBA" id="ARBA00004647"/>
    </source>
</evidence>
<dbReference type="GO" id="GO:0016887">
    <property type="term" value="F:ATP hydrolysis activity"/>
    <property type="evidence" value="ECO:0007669"/>
    <property type="project" value="InterPro"/>
</dbReference>
<dbReference type="EMBL" id="JALJOR010000001">
    <property type="protein sequence ID" value="KAK9830191.1"/>
    <property type="molecule type" value="Genomic_DNA"/>
</dbReference>
<dbReference type="InterPro" id="IPR003960">
    <property type="entry name" value="ATPase_AAA_CS"/>
</dbReference>
<dbReference type="PANTHER" id="PTHR23074">
    <property type="entry name" value="AAA DOMAIN-CONTAINING"/>
    <property type="match status" value="1"/>
</dbReference>